<evidence type="ECO:0000256" key="1">
    <source>
        <dbReference type="SAM" id="MobiDB-lite"/>
    </source>
</evidence>
<evidence type="ECO:0008006" key="4">
    <source>
        <dbReference type="Google" id="ProtNLM"/>
    </source>
</evidence>
<sequence>MSDRNPTESLDAEGMPEVEDQPPGIDVETEQDGVFAPRDDRWRRAAGGDPAYPVTAAENRTVEGVAERAERETPDAGAAELDVGGGV</sequence>
<evidence type="ECO:0000313" key="3">
    <source>
        <dbReference type="Proteomes" id="UP000437736"/>
    </source>
</evidence>
<proteinExistence type="predicted"/>
<protein>
    <recommendedName>
        <fullName evidence="4">DUF5709 domain-containing protein</fullName>
    </recommendedName>
</protein>
<dbReference type="Proteomes" id="UP000437736">
    <property type="component" value="Unassembled WGS sequence"/>
</dbReference>
<feature type="non-terminal residue" evidence="2">
    <location>
        <position position="87"/>
    </location>
</feature>
<gene>
    <name evidence="2" type="ORF">GHK86_17055</name>
</gene>
<dbReference type="EMBL" id="WJHE01000998">
    <property type="protein sequence ID" value="MST34422.1"/>
    <property type="molecule type" value="Genomic_DNA"/>
</dbReference>
<keyword evidence="3" id="KW-1185">Reference proteome</keyword>
<accession>A0ABW9QYW8</accession>
<feature type="compositionally biased region" description="Basic and acidic residues" evidence="1">
    <location>
        <begin position="65"/>
        <end position="74"/>
    </location>
</feature>
<evidence type="ECO:0000313" key="2">
    <source>
        <dbReference type="EMBL" id="MST34422.1"/>
    </source>
</evidence>
<feature type="compositionally biased region" description="Acidic residues" evidence="1">
    <location>
        <begin position="10"/>
        <end position="20"/>
    </location>
</feature>
<organism evidence="2 3">
    <name type="scientific">Acidiferrimicrobium australe</name>
    <dbReference type="NCBI Taxonomy" id="2664430"/>
    <lineage>
        <taxon>Bacteria</taxon>
        <taxon>Bacillati</taxon>
        <taxon>Actinomycetota</taxon>
        <taxon>Acidimicrobiia</taxon>
        <taxon>Acidimicrobiales</taxon>
        <taxon>Acidimicrobiaceae</taxon>
        <taxon>Acidiferrimicrobium</taxon>
    </lineage>
</organism>
<reference evidence="2 3" key="1">
    <citation type="submission" date="2019-11" db="EMBL/GenBank/DDBJ databases">
        <title>Acidiferrimicrobium australis gen. nov., sp. nov., an acidophilic and obligately heterotrophic, member of the Actinobacteria that catalyses dissimilatory oxido- reduction of iron isolated from metal-rich acidic water in Chile.</title>
        <authorList>
            <person name="Gonzalez D."/>
            <person name="Huber K."/>
            <person name="Hedrich S."/>
            <person name="Rojas-Villalobos C."/>
            <person name="Quatrini R."/>
            <person name="Dinamarca M.A."/>
            <person name="Schwarz A."/>
            <person name="Canales C."/>
            <person name="Nancucheo I."/>
        </authorList>
    </citation>
    <scope>NUCLEOTIDE SEQUENCE [LARGE SCALE GENOMIC DNA]</scope>
    <source>
        <strain evidence="2 3">USS-CCA1</strain>
    </source>
</reference>
<feature type="region of interest" description="Disordered" evidence="1">
    <location>
        <begin position="1"/>
        <end position="87"/>
    </location>
</feature>
<comment type="caution">
    <text evidence="2">The sequence shown here is derived from an EMBL/GenBank/DDBJ whole genome shotgun (WGS) entry which is preliminary data.</text>
</comment>
<name>A0ABW9QYW8_9ACTN</name>